<feature type="region of interest" description="Disordered" evidence="1">
    <location>
        <begin position="334"/>
        <end position="365"/>
    </location>
</feature>
<accession>A0A0G4GPZ3</accession>
<sequence length="1093" mass="121293">MPVEFERSERRPIPTSLSPEEQLRANKEWFVKEPFTRAMKCRSSGRWSPLWHAQIRPDIIQRAQADLDHLTQRAATHSPVQQQLRRSMNANAPEFRPSAFAVSSQTFPTRVPCSSSTTVPPDSERGNQGETIPATIPPPPPRPTDQRVTERPLVQNFQSWQLHDVGGNSMMHLPSPAHPSASASTSVLPPALPTPPNGKSASSQQPYPAAATASQRVLLEQEQQLQQREEAEEPQLPLQTQHLALQEKEDSRQQRRWAHYESEGSFTETPPECVSDSEEQPESPGSPETPPLQGQGVIQGLGLPPDDPDEDAVLLPSPHLGEETNVVQSAAPLSPSLSQGALPEGQGADSDSETDEEAQTVEPKLSSFGRGVWPVVSQPEVHTISFKGFPLGDTGFRELVDAISGGLLGLLKFLSLEDTGLKIYWLGRICQAIQGRGRRSNSLQIETLILSRNDIDGGERDGDGCGMRALSSALNFASLPRLGVLILENCHFRHSPLPALGSILSRGELPRLECLDVGGVAVGEFDSVGGDLESFVFNLRRDRVPSLKRLNLFTHRALSRESLDQVFACLSFLRSSEGSPVEHVKLHLKDADHPVVRELAAGKFPFVRSLTVTLREKCLSTFLRTLRDSWEEPPKFELLHLNLMSCQSTENLNLQMAQEGMVRLREAVEKGRLRGVRGLVLGRWGRSECMEEGPHWRLWYEKLFVDVGRFLEFLCSASETARLPRLRRLTLSAFLLTDAHMALLAKALQIGNLPGLREFEIKELSRWDVQASKKWGERGLGREGIESLVWDGFVTKQRGDAALRIERLDLSGMCVEGGALPLAMALRHRCFERISYINLSSSAGPGAVSEEALRMFASAVKSGLIFRLTELNLSGTRDVTRECWGFFSRSVSESEQGLPRLRVFDIRDTAVARSRDPYWIREAALQVIRRPSDTPDFPTIGLLGPWGGFLGPFVLSLFRGKLPSLESLGGPSPFGLYQDWILTVAEIEAEEAENHRLAGSEREEASGPNPPPTFDVPPTGHEVGGSGGVPPPPAQSSLAPHHSGASLESLIMRPKFSQKQWREIRKQWQEREDKKKREKGKEKQDKLEQEREN</sequence>
<feature type="compositionally biased region" description="Basic and acidic residues" evidence="1">
    <location>
        <begin position="992"/>
        <end position="1005"/>
    </location>
</feature>
<dbReference type="InterPro" id="IPR032675">
    <property type="entry name" value="LRR_dom_sf"/>
</dbReference>
<dbReference type="SUPFAM" id="SSF52047">
    <property type="entry name" value="RNI-like"/>
    <property type="match status" value="1"/>
</dbReference>
<dbReference type="EMBL" id="CDMZ01001432">
    <property type="protein sequence ID" value="CEM32446.1"/>
    <property type="molecule type" value="Genomic_DNA"/>
</dbReference>
<feature type="region of interest" description="Disordered" evidence="1">
    <location>
        <begin position="246"/>
        <end position="316"/>
    </location>
</feature>
<dbReference type="AlphaFoldDB" id="A0A0G4GPZ3"/>
<reference evidence="2" key="1">
    <citation type="submission" date="2014-11" db="EMBL/GenBank/DDBJ databases">
        <authorList>
            <person name="Otto D Thomas"/>
            <person name="Naeem Raeece"/>
        </authorList>
    </citation>
    <scope>NUCLEOTIDE SEQUENCE</scope>
</reference>
<feature type="region of interest" description="Disordered" evidence="1">
    <location>
        <begin position="102"/>
        <end position="147"/>
    </location>
</feature>
<protein>
    <submittedName>
        <fullName evidence="2">Uncharacterized protein</fullName>
    </submittedName>
</protein>
<feature type="compositionally biased region" description="Polar residues" evidence="1">
    <location>
        <begin position="102"/>
        <end position="121"/>
    </location>
</feature>
<name>A0A0G4GPZ3_9ALVE</name>
<feature type="region of interest" description="Disordered" evidence="1">
    <location>
        <begin position="992"/>
        <end position="1093"/>
    </location>
</feature>
<feature type="compositionally biased region" description="Low complexity" evidence="1">
    <location>
        <begin position="200"/>
        <end position="215"/>
    </location>
</feature>
<dbReference type="Gene3D" id="3.80.10.10">
    <property type="entry name" value="Ribonuclease Inhibitor"/>
    <property type="match status" value="2"/>
</dbReference>
<feature type="compositionally biased region" description="Acidic residues" evidence="1">
    <location>
        <begin position="350"/>
        <end position="359"/>
    </location>
</feature>
<dbReference type="PhylomeDB" id="A0A0G4GPZ3"/>
<feature type="compositionally biased region" description="Low complexity" evidence="1">
    <location>
        <begin position="282"/>
        <end position="304"/>
    </location>
</feature>
<evidence type="ECO:0000256" key="1">
    <source>
        <dbReference type="SAM" id="MobiDB-lite"/>
    </source>
</evidence>
<evidence type="ECO:0000313" key="2">
    <source>
        <dbReference type="EMBL" id="CEM32446.1"/>
    </source>
</evidence>
<organism evidence="2">
    <name type="scientific">Chromera velia CCMP2878</name>
    <dbReference type="NCBI Taxonomy" id="1169474"/>
    <lineage>
        <taxon>Eukaryota</taxon>
        <taxon>Sar</taxon>
        <taxon>Alveolata</taxon>
        <taxon>Colpodellida</taxon>
        <taxon>Chromeraceae</taxon>
        <taxon>Chromera</taxon>
    </lineage>
</organism>
<dbReference type="VEuPathDB" id="CryptoDB:Cvel_22879"/>
<feature type="compositionally biased region" description="Basic and acidic residues" evidence="1">
    <location>
        <begin position="246"/>
        <end position="262"/>
    </location>
</feature>
<feature type="compositionally biased region" description="Low complexity" evidence="1">
    <location>
        <begin position="174"/>
        <end position="186"/>
    </location>
</feature>
<feature type="region of interest" description="Disordered" evidence="1">
    <location>
        <begin position="165"/>
        <end position="215"/>
    </location>
</feature>
<gene>
    <name evidence="2" type="ORF">Cvel_22879</name>
</gene>
<proteinExistence type="predicted"/>
<feature type="compositionally biased region" description="Basic and acidic residues" evidence="1">
    <location>
        <begin position="1060"/>
        <end position="1093"/>
    </location>
</feature>